<dbReference type="EMBL" id="GBRH01263998">
    <property type="protein sequence ID" value="JAD33897.1"/>
    <property type="molecule type" value="Transcribed_RNA"/>
</dbReference>
<dbReference type="AlphaFoldDB" id="A0A0A8ZG92"/>
<protein>
    <submittedName>
        <fullName evidence="1">Uncharacterized protein</fullName>
    </submittedName>
</protein>
<sequence length="41" mass="4419">MTTAQRTVVGVGTDNRGVTALNKWRVLLVAIFCNFSGTSSF</sequence>
<reference evidence="1" key="1">
    <citation type="submission" date="2014-09" db="EMBL/GenBank/DDBJ databases">
        <authorList>
            <person name="Magalhaes I.L.F."/>
            <person name="Oliveira U."/>
            <person name="Santos F.R."/>
            <person name="Vidigal T.H.D.A."/>
            <person name="Brescovit A.D."/>
            <person name="Santos A.J."/>
        </authorList>
    </citation>
    <scope>NUCLEOTIDE SEQUENCE</scope>
    <source>
        <tissue evidence="1">Shoot tissue taken approximately 20 cm above the soil surface</tissue>
    </source>
</reference>
<reference evidence="1" key="2">
    <citation type="journal article" date="2015" name="Data Brief">
        <title>Shoot transcriptome of the giant reed, Arundo donax.</title>
        <authorList>
            <person name="Barrero R.A."/>
            <person name="Guerrero F.D."/>
            <person name="Moolhuijzen P."/>
            <person name="Goolsby J.A."/>
            <person name="Tidwell J."/>
            <person name="Bellgard S.E."/>
            <person name="Bellgard M.I."/>
        </authorList>
    </citation>
    <scope>NUCLEOTIDE SEQUENCE</scope>
    <source>
        <tissue evidence="1">Shoot tissue taken approximately 20 cm above the soil surface</tissue>
    </source>
</reference>
<organism evidence="1">
    <name type="scientific">Arundo donax</name>
    <name type="common">Giant reed</name>
    <name type="synonym">Donax arundinaceus</name>
    <dbReference type="NCBI Taxonomy" id="35708"/>
    <lineage>
        <taxon>Eukaryota</taxon>
        <taxon>Viridiplantae</taxon>
        <taxon>Streptophyta</taxon>
        <taxon>Embryophyta</taxon>
        <taxon>Tracheophyta</taxon>
        <taxon>Spermatophyta</taxon>
        <taxon>Magnoliopsida</taxon>
        <taxon>Liliopsida</taxon>
        <taxon>Poales</taxon>
        <taxon>Poaceae</taxon>
        <taxon>PACMAD clade</taxon>
        <taxon>Arundinoideae</taxon>
        <taxon>Arundineae</taxon>
        <taxon>Arundo</taxon>
    </lineage>
</organism>
<evidence type="ECO:0000313" key="1">
    <source>
        <dbReference type="EMBL" id="JAD33897.1"/>
    </source>
</evidence>
<proteinExistence type="predicted"/>
<accession>A0A0A8ZG92</accession>
<name>A0A0A8ZG92_ARUDO</name>